<name>A0A9W9A936_9AGAR</name>
<dbReference type="InterPro" id="IPR032801">
    <property type="entry name" value="PXL2A/B/C"/>
</dbReference>
<proteinExistence type="predicted"/>
<dbReference type="OrthoDB" id="40334at2759"/>
<dbReference type="Pfam" id="PF13911">
    <property type="entry name" value="AhpC-TSA_2"/>
    <property type="match status" value="1"/>
</dbReference>
<dbReference type="EMBL" id="JAOTPV010000010">
    <property type="protein sequence ID" value="KAJ4477322.1"/>
    <property type="molecule type" value="Genomic_DNA"/>
</dbReference>
<dbReference type="AlphaFoldDB" id="A0A9W9A936"/>
<feature type="non-terminal residue" evidence="1">
    <location>
        <position position="226"/>
    </location>
</feature>
<comment type="caution">
    <text evidence="1">The sequence shown here is derived from an EMBL/GenBank/DDBJ whole genome shotgun (WGS) entry which is preliminary data.</text>
</comment>
<accession>A0A9W9A936</accession>
<dbReference type="SUPFAM" id="SSF52833">
    <property type="entry name" value="Thioredoxin-like"/>
    <property type="match status" value="1"/>
</dbReference>
<dbReference type="PANTHER" id="PTHR28630">
    <property type="match status" value="1"/>
</dbReference>
<keyword evidence="2" id="KW-1185">Reference proteome</keyword>
<gene>
    <name evidence="1" type="ORF">J3R30DRAFT_3290854</name>
</gene>
<dbReference type="Gene3D" id="3.40.30.10">
    <property type="entry name" value="Glutaredoxin"/>
    <property type="match status" value="1"/>
</dbReference>
<protein>
    <submittedName>
        <fullName evidence="1">Uncharacterized protein</fullName>
    </submittedName>
</protein>
<reference evidence="1" key="1">
    <citation type="submission" date="2022-08" db="EMBL/GenBank/DDBJ databases">
        <title>A Global Phylogenomic Analysis of the Shiitake Genus Lentinula.</title>
        <authorList>
            <consortium name="DOE Joint Genome Institute"/>
            <person name="Sierra-Patev S."/>
            <person name="Min B."/>
            <person name="Naranjo-Ortiz M."/>
            <person name="Looney B."/>
            <person name="Konkel Z."/>
            <person name="Slot J.C."/>
            <person name="Sakamoto Y."/>
            <person name="Steenwyk J.L."/>
            <person name="Rokas A."/>
            <person name="Carro J."/>
            <person name="Camarero S."/>
            <person name="Ferreira P."/>
            <person name="Molpeceres G."/>
            <person name="Ruiz-Duenas F.J."/>
            <person name="Serrano A."/>
            <person name="Henrissat B."/>
            <person name="Drula E."/>
            <person name="Hughes K.W."/>
            <person name="Mata J.L."/>
            <person name="Ishikawa N.K."/>
            <person name="Vargas-Isla R."/>
            <person name="Ushijima S."/>
            <person name="Smith C.A."/>
            <person name="Ahrendt S."/>
            <person name="Andreopoulos W."/>
            <person name="He G."/>
            <person name="Labutti K."/>
            <person name="Lipzen A."/>
            <person name="Ng V."/>
            <person name="Riley R."/>
            <person name="Sandor L."/>
            <person name="Barry K."/>
            <person name="Martinez A.T."/>
            <person name="Xiao Y."/>
            <person name="Gibbons J.G."/>
            <person name="Terashima K."/>
            <person name="Grigoriev I.V."/>
            <person name="Hibbett D.S."/>
        </authorList>
    </citation>
    <scope>NUCLEOTIDE SEQUENCE</scope>
    <source>
        <strain evidence="1">JLM2183</strain>
    </source>
</reference>
<sequence length="226" mass="24783">MDIPLDNENAPSNTRLPTTSELGTLLALPLLDENGRKVAFGDVLNTSEEHSGKTVIVLFIRHFWCPLDQDYVQEVGDILRRLSEEKGGWQLATKVVIISNGSPALIAKYKEIFDLEGKKGSNLKIKMYTDPTCQTYSLLGMENVGEASTHGSVSRSYVKHTSAIGGMAAVVLRAIKVGMPVWERGGAIKQLGGELVDSEMHVACMFAHRMRDTQDHTPFGDVLKIA</sequence>
<dbReference type="PANTHER" id="PTHR28630:SF3">
    <property type="entry name" value="PEROXIREDOXIN-LIKE 2C"/>
    <property type="match status" value="1"/>
</dbReference>
<dbReference type="InterPro" id="IPR036249">
    <property type="entry name" value="Thioredoxin-like_sf"/>
</dbReference>
<evidence type="ECO:0000313" key="2">
    <source>
        <dbReference type="Proteomes" id="UP001150266"/>
    </source>
</evidence>
<evidence type="ECO:0000313" key="1">
    <source>
        <dbReference type="EMBL" id="KAJ4477322.1"/>
    </source>
</evidence>
<organism evidence="1 2">
    <name type="scientific">Lentinula aciculospora</name>
    <dbReference type="NCBI Taxonomy" id="153920"/>
    <lineage>
        <taxon>Eukaryota</taxon>
        <taxon>Fungi</taxon>
        <taxon>Dikarya</taxon>
        <taxon>Basidiomycota</taxon>
        <taxon>Agaricomycotina</taxon>
        <taxon>Agaricomycetes</taxon>
        <taxon>Agaricomycetidae</taxon>
        <taxon>Agaricales</taxon>
        <taxon>Marasmiineae</taxon>
        <taxon>Omphalotaceae</taxon>
        <taxon>Lentinula</taxon>
    </lineage>
</organism>
<dbReference type="Proteomes" id="UP001150266">
    <property type="component" value="Unassembled WGS sequence"/>
</dbReference>